<dbReference type="AlphaFoldDB" id="M1A6Q1"/>
<dbReference type="EnsemblPlants" id="PGSC0003DMT400015855">
    <property type="protein sequence ID" value="PGSC0003DMT400015855"/>
    <property type="gene ID" value="PGSC0003DMG401006195"/>
</dbReference>
<name>M1A6Q1_SOLTU</name>
<dbReference type="PANTHER" id="PTHR11129:SF10">
    <property type="entry name" value="PROTEIN PRENYLYLTRANSFERASE SUPERFAMILY PROTEIN"/>
    <property type="match status" value="1"/>
</dbReference>
<dbReference type="HOGENOM" id="CLU_2376869_0_0_1"/>
<dbReference type="ExpressionAtlas" id="M1A6Q1">
    <property type="expression patterns" value="baseline"/>
</dbReference>
<reference evidence="1" key="2">
    <citation type="submission" date="2015-06" db="UniProtKB">
        <authorList>
            <consortium name="EnsemblPlants"/>
        </authorList>
    </citation>
    <scope>IDENTIFICATION</scope>
    <source>
        <strain evidence="1">DM1-3 516 R44</strain>
    </source>
</reference>
<accession>M1A6Q1</accession>
<dbReference type="OrthoDB" id="1924260at2759"/>
<dbReference type="PANTHER" id="PTHR11129">
    <property type="entry name" value="PROTEIN FARNESYLTRANSFERASE ALPHA SUBUNIT/RAB GERANYLGERANYL TRANSFERASE ALPHA SUBUNIT"/>
    <property type="match status" value="1"/>
</dbReference>
<gene>
    <name evidence="1" type="primary">LOC102593848</name>
</gene>
<protein>
    <submittedName>
        <fullName evidence="1">Protein farnesyltransferase alpha subunit</fullName>
    </submittedName>
</protein>
<dbReference type="Proteomes" id="UP000011115">
    <property type="component" value="Unassembled WGS sequence"/>
</dbReference>
<dbReference type="Gramene" id="PGSC0003DMT400015855">
    <property type="protein sequence ID" value="PGSC0003DMT400015855"/>
    <property type="gene ID" value="PGSC0003DMG401006195"/>
</dbReference>
<dbReference type="Gene3D" id="1.25.40.120">
    <property type="entry name" value="Protein prenylyltransferase"/>
    <property type="match status" value="1"/>
</dbReference>
<evidence type="ECO:0000313" key="2">
    <source>
        <dbReference type="Proteomes" id="UP000011115"/>
    </source>
</evidence>
<proteinExistence type="predicted"/>
<sequence length="95" mass="10852">MCSSSSSLSLESELMKHSRALLILSCDFGTAWNSRKLVLSKKQSLSMFMNELIFSSVILSHSPKSEQAWSQRLHTSLFICKFFFDIDLVYMVIAH</sequence>
<keyword evidence="2" id="KW-1185">Reference proteome</keyword>
<dbReference type="SUPFAM" id="SSF48439">
    <property type="entry name" value="Protein prenylyltransferase"/>
    <property type="match status" value="1"/>
</dbReference>
<reference evidence="2" key="1">
    <citation type="journal article" date="2011" name="Nature">
        <title>Genome sequence and analysis of the tuber crop potato.</title>
        <authorList>
            <consortium name="The Potato Genome Sequencing Consortium"/>
        </authorList>
    </citation>
    <scope>NUCLEOTIDE SEQUENCE [LARGE SCALE GENOMIC DNA]</scope>
    <source>
        <strain evidence="2">cv. DM1-3 516 R44</strain>
    </source>
</reference>
<organism evidence="1 2">
    <name type="scientific">Solanum tuberosum</name>
    <name type="common">Potato</name>
    <dbReference type="NCBI Taxonomy" id="4113"/>
    <lineage>
        <taxon>Eukaryota</taxon>
        <taxon>Viridiplantae</taxon>
        <taxon>Streptophyta</taxon>
        <taxon>Embryophyta</taxon>
        <taxon>Tracheophyta</taxon>
        <taxon>Spermatophyta</taxon>
        <taxon>Magnoliopsida</taxon>
        <taxon>eudicotyledons</taxon>
        <taxon>Gunneridae</taxon>
        <taxon>Pentapetalae</taxon>
        <taxon>asterids</taxon>
        <taxon>lamiids</taxon>
        <taxon>Solanales</taxon>
        <taxon>Solanaceae</taxon>
        <taxon>Solanoideae</taxon>
        <taxon>Solaneae</taxon>
        <taxon>Solanum</taxon>
    </lineage>
</organism>
<evidence type="ECO:0000313" key="1">
    <source>
        <dbReference type="EnsemblPlants" id="PGSC0003DMT400015855"/>
    </source>
</evidence>